<dbReference type="AlphaFoldDB" id="A0A3M0BZE5"/>
<organism evidence="4 5">
    <name type="scientific">Eilatimonas milleporae</name>
    <dbReference type="NCBI Taxonomy" id="911205"/>
    <lineage>
        <taxon>Bacteria</taxon>
        <taxon>Pseudomonadati</taxon>
        <taxon>Pseudomonadota</taxon>
        <taxon>Alphaproteobacteria</taxon>
        <taxon>Kordiimonadales</taxon>
        <taxon>Kordiimonadaceae</taxon>
        <taxon>Eilatimonas</taxon>
    </lineage>
</organism>
<feature type="compositionally biased region" description="Basic and acidic residues" evidence="2">
    <location>
        <begin position="403"/>
        <end position="417"/>
    </location>
</feature>
<feature type="domain" description="Rad50/SbcC-type AAA" evidence="3">
    <location>
        <begin position="6"/>
        <end position="252"/>
    </location>
</feature>
<feature type="coiled-coil region" evidence="1">
    <location>
        <begin position="211"/>
        <end position="245"/>
    </location>
</feature>
<evidence type="ECO:0000256" key="2">
    <source>
        <dbReference type="SAM" id="MobiDB-lite"/>
    </source>
</evidence>
<comment type="caution">
    <text evidence="4">The sequence shown here is derived from an EMBL/GenBank/DDBJ whole genome shotgun (WGS) entry which is preliminary data.</text>
</comment>
<dbReference type="OrthoDB" id="9795626at2"/>
<dbReference type="InParanoid" id="A0A3M0BZE5"/>
<dbReference type="Proteomes" id="UP000271227">
    <property type="component" value="Unassembled WGS sequence"/>
</dbReference>
<dbReference type="Pfam" id="PF13476">
    <property type="entry name" value="AAA_23"/>
    <property type="match status" value="1"/>
</dbReference>
<accession>A0A3M0BZE5</accession>
<dbReference type="GO" id="GO:0006302">
    <property type="term" value="P:double-strand break repair"/>
    <property type="evidence" value="ECO:0007669"/>
    <property type="project" value="InterPro"/>
</dbReference>
<dbReference type="GO" id="GO:0016887">
    <property type="term" value="F:ATP hydrolysis activity"/>
    <property type="evidence" value="ECO:0007669"/>
    <property type="project" value="InterPro"/>
</dbReference>
<dbReference type="SUPFAM" id="SSF52540">
    <property type="entry name" value="P-loop containing nucleoside triphosphate hydrolases"/>
    <property type="match status" value="1"/>
</dbReference>
<evidence type="ECO:0000313" key="4">
    <source>
        <dbReference type="EMBL" id="RMB01955.1"/>
    </source>
</evidence>
<evidence type="ECO:0000256" key="1">
    <source>
        <dbReference type="SAM" id="Coils"/>
    </source>
</evidence>
<proteinExistence type="predicted"/>
<feature type="coiled-coil region" evidence="1">
    <location>
        <begin position="426"/>
        <end position="474"/>
    </location>
</feature>
<dbReference type="EMBL" id="REFR01000015">
    <property type="protein sequence ID" value="RMB01955.1"/>
    <property type="molecule type" value="Genomic_DNA"/>
</dbReference>
<dbReference type="RefSeq" id="WP_121940097.1">
    <property type="nucleotide sequence ID" value="NZ_REFR01000015.1"/>
</dbReference>
<gene>
    <name evidence="4" type="ORF">BXY39_3465</name>
</gene>
<keyword evidence="5" id="KW-1185">Reference proteome</keyword>
<name>A0A3M0BZE5_9PROT</name>
<sequence length="663" mass="75115">MIFDEIVLHNFGLYQGTQRVELTPPGSNKPIVLIGGLNGGGKTTFLDALQLVLFGPHAKCSNRGSLAYPEYLSRCIHRRPGNTEAGIEIAFRHTVEGTEERYHLRRYWKTNGNGCKERFEVFKNGHAEPTLADNWATQVEEFFPANIAHLFLFDGEQVEAYASQTDSSALIGAAIQNLLGLDMVDQLDKDLLVYERRKRSEDKDAPRDAEITSAQDAVLDLRRRVDALKQERASLQTHRMDKQRKALRKAEERYRKIGGALYDQKDAIENKWSGSVQHLKDGEATLRDFAGGAAPLLLVRVLLESAELRDQHEEECRRARELAGALKDRDKAALKHLRGRKAQKEVVDALKTFLDADRAEREALGKKDTVLDLTPEVRSDLHTLLRGDTDQLAAESGKLLSDQNRRRTSEEHSRVEYESIPSSDTVEHIAKERDELRSEIAELEAMHAAMGQDIERQQRELERRETALARLLEADAKDRGRRDDRSRILHHSGKVRKTLEAFRHAVIARHVRRIEQLVLDSYRQLLRKGGLVTRLSIDPEDYALTLYGRDDEPLSAERLSAGERQLLAIALLWGLAKASGRPLPTAIDTPLGRLDSIHRMHLVERYLPFASHQILLLSTDEEIAGDYHERLRPWVGHTYQLTYDDKTGATHIAPGYLPSKEAA</sequence>
<dbReference type="PANTHER" id="PTHR32114:SF2">
    <property type="entry name" value="ABC TRANSPORTER ABCH.3"/>
    <property type="match status" value="1"/>
</dbReference>
<dbReference type="NCBIfam" id="TIGR03185">
    <property type="entry name" value="DNA_S_dndD"/>
    <property type="match status" value="1"/>
</dbReference>
<dbReference type="PANTHER" id="PTHR32114">
    <property type="entry name" value="ABC TRANSPORTER ABCH.3"/>
    <property type="match status" value="1"/>
</dbReference>
<dbReference type="InterPro" id="IPR038729">
    <property type="entry name" value="Rad50/SbcC_AAA"/>
</dbReference>
<reference evidence="4 5" key="1">
    <citation type="submission" date="2018-10" db="EMBL/GenBank/DDBJ databases">
        <title>Genomic Encyclopedia of Archaeal and Bacterial Type Strains, Phase II (KMG-II): from individual species to whole genera.</title>
        <authorList>
            <person name="Goeker M."/>
        </authorList>
    </citation>
    <scope>NUCLEOTIDE SEQUENCE [LARGE SCALE GENOMIC DNA]</scope>
    <source>
        <strain evidence="4 5">DSM 25217</strain>
    </source>
</reference>
<dbReference type="Gene3D" id="3.40.50.300">
    <property type="entry name" value="P-loop containing nucleotide triphosphate hydrolases"/>
    <property type="match status" value="2"/>
</dbReference>
<evidence type="ECO:0000313" key="5">
    <source>
        <dbReference type="Proteomes" id="UP000271227"/>
    </source>
</evidence>
<keyword evidence="1" id="KW-0175">Coiled coil</keyword>
<dbReference type="InterPro" id="IPR017599">
    <property type="entry name" value="DNA_S_DndD"/>
</dbReference>
<feature type="region of interest" description="Disordered" evidence="2">
    <location>
        <begin position="395"/>
        <end position="424"/>
    </location>
</feature>
<dbReference type="InterPro" id="IPR027417">
    <property type="entry name" value="P-loop_NTPase"/>
</dbReference>
<evidence type="ECO:0000259" key="3">
    <source>
        <dbReference type="Pfam" id="PF13476"/>
    </source>
</evidence>
<protein>
    <submittedName>
        <fullName evidence="4">DNA sulfur modification protein DndD</fullName>
    </submittedName>
</protein>